<proteinExistence type="predicted"/>
<protein>
    <submittedName>
        <fullName evidence="2">Uncharacterized protein</fullName>
    </submittedName>
</protein>
<reference evidence="2" key="1">
    <citation type="submission" date="2021-01" db="EMBL/GenBank/DDBJ databases">
        <authorList>
            <person name="Corre E."/>
            <person name="Pelletier E."/>
            <person name="Niang G."/>
            <person name="Scheremetjew M."/>
            <person name="Finn R."/>
            <person name="Kale V."/>
            <person name="Holt S."/>
            <person name="Cochrane G."/>
            <person name="Meng A."/>
            <person name="Brown T."/>
            <person name="Cohen L."/>
        </authorList>
    </citation>
    <scope>NUCLEOTIDE SEQUENCE</scope>
    <source>
        <strain evidence="2">CCMP127</strain>
    </source>
</reference>
<name>A0A7S3L4I1_9STRA</name>
<sequence>MKVLTCCSSRTILLLCCTTILDSLLRVIDAWVTKLPFSRVLLTHEYDSTARRPALLLVADLSAKNVNRKVPSSSEEEEQQQQQQEPSRLSAKDNPLVGRSPPGLPKDYQEIGNGIISTACATVTAGHVSTDIEWKGDHIIVTLRGDEIYLSATQADEEEILVDDEEDDDDGDDAMVEDSTSLDVADYGDTPENGIDVTTVAKAINAALDCTEIGQAIAETHSIEVTTPGVVSDEIQGDRMFSAYRGFDVTVVYEDPKKNNKKRTIEGRLVERNDEHVIINVKGRMSKLVRDNVVSVKLPKAKREK</sequence>
<dbReference type="EMBL" id="HBIM01005336">
    <property type="protein sequence ID" value="CAE0406701.1"/>
    <property type="molecule type" value="Transcribed_RNA"/>
</dbReference>
<gene>
    <name evidence="2" type="ORF">ACOF00016_LOCUS4540</name>
</gene>
<feature type="region of interest" description="Disordered" evidence="1">
    <location>
        <begin position="68"/>
        <end position="104"/>
    </location>
</feature>
<organism evidence="2">
    <name type="scientific">Amphora coffeiformis</name>
    <dbReference type="NCBI Taxonomy" id="265554"/>
    <lineage>
        <taxon>Eukaryota</taxon>
        <taxon>Sar</taxon>
        <taxon>Stramenopiles</taxon>
        <taxon>Ochrophyta</taxon>
        <taxon>Bacillariophyta</taxon>
        <taxon>Bacillariophyceae</taxon>
        <taxon>Bacillariophycidae</taxon>
        <taxon>Thalassiophysales</taxon>
        <taxon>Catenulaceae</taxon>
        <taxon>Amphora</taxon>
    </lineage>
</organism>
<accession>A0A7S3L4I1</accession>
<evidence type="ECO:0000313" key="2">
    <source>
        <dbReference type="EMBL" id="CAE0406701.1"/>
    </source>
</evidence>
<dbReference type="AlphaFoldDB" id="A0A7S3L4I1"/>
<evidence type="ECO:0000256" key="1">
    <source>
        <dbReference type="SAM" id="MobiDB-lite"/>
    </source>
</evidence>